<dbReference type="RefSeq" id="WP_274050595.1">
    <property type="nucleotide sequence ID" value="NZ_CP059693.1"/>
</dbReference>
<feature type="signal peptide" evidence="1">
    <location>
        <begin position="1"/>
        <end position="20"/>
    </location>
</feature>
<protein>
    <submittedName>
        <fullName evidence="2">Uncharacterized protein</fullName>
    </submittedName>
</protein>
<feature type="chain" id="PRO_5045583799" evidence="1">
    <location>
        <begin position="21"/>
        <end position="106"/>
    </location>
</feature>
<dbReference type="Proteomes" id="UP001215231">
    <property type="component" value="Chromosome"/>
</dbReference>
<evidence type="ECO:0000256" key="1">
    <source>
        <dbReference type="SAM" id="SignalP"/>
    </source>
</evidence>
<evidence type="ECO:0000313" key="3">
    <source>
        <dbReference type="Proteomes" id="UP001215231"/>
    </source>
</evidence>
<name>A0ABY7VBE4_9GAMM</name>
<evidence type="ECO:0000313" key="2">
    <source>
        <dbReference type="EMBL" id="WDE10555.1"/>
    </source>
</evidence>
<keyword evidence="3" id="KW-1185">Reference proteome</keyword>
<gene>
    <name evidence="2" type="ORF">H3N35_20155</name>
</gene>
<reference evidence="2 3" key="1">
    <citation type="journal article" date="2022" name="Mar. Drugs">
        <title>Bioassay-Guided Fractionation Leads to the Detection of Cholic Acid Generated by the Rare Thalassomonas sp.</title>
        <authorList>
            <person name="Pheiffer F."/>
            <person name="Schneider Y.K."/>
            <person name="Hansen E.H."/>
            <person name="Andersen J.H."/>
            <person name="Isaksson J."/>
            <person name="Busche T."/>
            <person name="R C."/>
            <person name="Kalinowski J."/>
            <person name="Zyl L.V."/>
            <person name="Trindade M."/>
        </authorList>
    </citation>
    <scope>NUCLEOTIDE SEQUENCE [LARGE SCALE GENOMIC DNA]</scope>
    <source>
        <strain evidence="2 3">A5K-61T</strain>
    </source>
</reference>
<dbReference type="EMBL" id="CP059693">
    <property type="protein sequence ID" value="WDE10555.1"/>
    <property type="molecule type" value="Genomic_DNA"/>
</dbReference>
<organism evidence="2 3">
    <name type="scientific">Thalassomonas haliotis</name>
    <dbReference type="NCBI Taxonomy" id="485448"/>
    <lineage>
        <taxon>Bacteria</taxon>
        <taxon>Pseudomonadati</taxon>
        <taxon>Pseudomonadota</taxon>
        <taxon>Gammaproteobacteria</taxon>
        <taxon>Alteromonadales</taxon>
        <taxon>Colwelliaceae</taxon>
        <taxon>Thalassomonas</taxon>
    </lineage>
</organism>
<proteinExistence type="predicted"/>
<accession>A0ABY7VBE4</accession>
<sequence>MKMFLITGCIGLMFSTASLADHAVTYAPKSQQQMSAVMDLTSFQTMAYDNNARCFGEITGPTVGYQELDFALSRNLITTEAYRWGRENGYYPVIDRFDNIRMVCHF</sequence>
<keyword evidence="1" id="KW-0732">Signal</keyword>